<dbReference type="AlphaFoldDB" id="T1HZB7"/>
<dbReference type="EnsemblMetazoa" id="RPRC009387-RA">
    <property type="protein sequence ID" value="RPRC009387-PA"/>
    <property type="gene ID" value="RPRC009387"/>
</dbReference>
<accession>T1HZB7</accession>
<organism evidence="1 2">
    <name type="scientific">Rhodnius prolixus</name>
    <name type="common">Triatomid bug</name>
    <dbReference type="NCBI Taxonomy" id="13249"/>
    <lineage>
        <taxon>Eukaryota</taxon>
        <taxon>Metazoa</taxon>
        <taxon>Ecdysozoa</taxon>
        <taxon>Arthropoda</taxon>
        <taxon>Hexapoda</taxon>
        <taxon>Insecta</taxon>
        <taxon>Pterygota</taxon>
        <taxon>Neoptera</taxon>
        <taxon>Paraneoptera</taxon>
        <taxon>Hemiptera</taxon>
        <taxon>Heteroptera</taxon>
        <taxon>Panheteroptera</taxon>
        <taxon>Cimicomorpha</taxon>
        <taxon>Reduviidae</taxon>
        <taxon>Triatominae</taxon>
        <taxon>Rhodnius</taxon>
    </lineage>
</organism>
<evidence type="ECO:0000313" key="2">
    <source>
        <dbReference type="Proteomes" id="UP000015103"/>
    </source>
</evidence>
<evidence type="ECO:0000313" key="1">
    <source>
        <dbReference type="EnsemblMetazoa" id="RPRC009387-PA"/>
    </source>
</evidence>
<proteinExistence type="predicted"/>
<dbReference type="Proteomes" id="UP000015103">
    <property type="component" value="Unassembled WGS sequence"/>
</dbReference>
<protein>
    <submittedName>
        <fullName evidence="1">Uncharacterized protein</fullName>
    </submittedName>
</protein>
<keyword evidence="2" id="KW-1185">Reference proteome</keyword>
<sequence length="52" mass="6171">GFHINCQQLGLWLKRIQHFLLATVCESWRTMRSSIGWLVWFSQKNGNDDAFM</sequence>
<dbReference type="HOGENOM" id="CLU_3093509_0_0_1"/>
<name>T1HZB7_RHOPR</name>
<dbReference type="EMBL" id="ACPB03025668">
    <property type="status" value="NOT_ANNOTATED_CDS"/>
    <property type="molecule type" value="Genomic_DNA"/>
</dbReference>
<dbReference type="VEuPathDB" id="VectorBase:RPRC009387"/>
<reference evidence="1" key="1">
    <citation type="submission" date="2015-05" db="UniProtKB">
        <authorList>
            <consortium name="EnsemblMetazoa"/>
        </authorList>
    </citation>
    <scope>IDENTIFICATION</scope>
</reference>
<dbReference type="InParanoid" id="T1HZB7"/>